<reference evidence="3" key="1">
    <citation type="journal article" date="2020" name="Stud. Mycol.">
        <title>101 Dothideomycetes genomes: a test case for predicting lifestyles and emergence of pathogens.</title>
        <authorList>
            <person name="Haridas S."/>
            <person name="Albert R."/>
            <person name="Binder M."/>
            <person name="Bloem J."/>
            <person name="Labutti K."/>
            <person name="Salamov A."/>
            <person name="Andreopoulos B."/>
            <person name="Baker S."/>
            <person name="Barry K."/>
            <person name="Bills G."/>
            <person name="Bluhm B."/>
            <person name="Cannon C."/>
            <person name="Castanera R."/>
            <person name="Culley D."/>
            <person name="Daum C."/>
            <person name="Ezra D."/>
            <person name="Gonzalez J."/>
            <person name="Henrissat B."/>
            <person name="Kuo A."/>
            <person name="Liang C."/>
            <person name="Lipzen A."/>
            <person name="Lutzoni F."/>
            <person name="Magnuson J."/>
            <person name="Mondo S."/>
            <person name="Nolan M."/>
            <person name="Ohm R."/>
            <person name="Pangilinan J."/>
            <person name="Park H.-J."/>
            <person name="Ramirez L."/>
            <person name="Alfaro M."/>
            <person name="Sun H."/>
            <person name="Tritt A."/>
            <person name="Yoshinaga Y."/>
            <person name="Zwiers L.-H."/>
            <person name="Turgeon B."/>
            <person name="Goodwin S."/>
            <person name="Spatafora J."/>
            <person name="Crous P."/>
            <person name="Grigoriev I."/>
        </authorList>
    </citation>
    <scope>NUCLEOTIDE SEQUENCE</scope>
    <source>
        <strain evidence="3">CBS 121739</strain>
    </source>
</reference>
<evidence type="ECO:0000313" key="4">
    <source>
        <dbReference type="Proteomes" id="UP000799437"/>
    </source>
</evidence>
<proteinExistence type="predicted"/>
<protein>
    <submittedName>
        <fullName evidence="3">Uncharacterized protein</fullName>
    </submittedName>
</protein>
<evidence type="ECO:0000313" key="3">
    <source>
        <dbReference type="EMBL" id="KAF2753781.1"/>
    </source>
</evidence>
<sequence length="215" mass="23069">MAPIPQSPDASAPLISLRALTTTLTSLLPHSALQARQVGVSVSNSGNGIIPSSYHDMNSGPAPGVVIGATLGSVAGFLLLCWLFMSLAGFSGGAIVGGEEEIIVRKQPSHATPRSRRSRRSRSTREVRSVREVSVGRSPRRSERIIIDDTRRGVPLGRPRSRSILVEERVEHRVPGDDMVEVIEEVSDITASSAPPPPRRKSSSRRDGGSGGYRY</sequence>
<accession>A0A6A6VX09</accession>
<dbReference type="AlphaFoldDB" id="A0A6A6VX09"/>
<feature type="region of interest" description="Disordered" evidence="1">
    <location>
        <begin position="184"/>
        <end position="215"/>
    </location>
</feature>
<dbReference type="Proteomes" id="UP000799437">
    <property type="component" value="Unassembled WGS sequence"/>
</dbReference>
<keyword evidence="2" id="KW-0812">Transmembrane</keyword>
<evidence type="ECO:0000256" key="1">
    <source>
        <dbReference type="SAM" id="MobiDB-lite"/>
    </source>
</evidence>
<keyword evidence="2" id="KW-0472">Membrane</keyword>
<keyword evidence="4" id="KW-1185">Reference proteome</keyword>
<name>A0A6A6VX09_9PEZI</name>
<dbReference type="OrthoDB" id="5423884at2759"/>
<keyword evidence="2" id="KW-1133">Transmembrane helix</keyword>
<feature type="region of interest" description="Disordered" evidence="1">
    <location>
        <begin position="106"/>
        <end position="139"/>
    </location>
</feature>
<organism evidence="3 4">
    <name type="scientific">Pseudovirgaria hyperparasitica</name>
    <dbReference type="NCBI Taxonomy" id="470096"/>
    <lineage>
        <taxon>Eukaryota</taxon>
        <taxon>Fungi</taxon>
        <taxon>Dikarya</taxon>
        <taxon>Ascomycota</taxon>
        <taxon>Pezizomycotina</taxon>
        <taxon>Dothideomycetes</taxon>
        <taxon>Dothideomycetes incertae sedis</taxon>
        <taxon>Acrospermales</taxon>
        <taxon>Acrospermaceae</taxon>
        <taxon>Pseudovirgaria</taxon>
    </lineage>
</organism>
<dbReference type="RefSeq" id="XP_033596232.1">
    <property type="nucleotide sequence ID" value="XM_033739513.1"/>
</dbReference>
<evidence type="ECO:0000256" key="2">
    <source>
        <dbReference type="SAM" id="Phobius"/>
    </source>
</evidence>
<feature type="compositionally biased region" description="Basic residues" evidence="1">
    <location>
        <begin position="113"/>
        <end position="122"/>
    </location>
</feature>
<dbReference type="GeneID" id="54480567"/>
<gene>
    <name evidence="3" type="ORF">EJ05DRAFT_171596</name>
</gene>
<dbReference type="EMBL" id="ML996583">
    <property type="protein sequence ID" value="KAF2753781.1"/>
    <property type="molecule type" value="Genomic_DNA"/>
</dbReference>
<feature type="transmembrane region" description="Helical" evidence="2">
    <location>
        <begin position="62"/>
        <end position="85"/>
    </location>
</feature>